<sequence length="79" mass="9393">MSEWDFLWGLSGKELEDAMTSGMTEEDYLYLEDRERKVRKEEWEKLKALRDSGQISKEEFKNRKIALFSKIAPFRGKGE</sequence>
<comment type="caution">
    <text evidence="1">The sequence shown here is derived from an EMBL/GenBank/DDBJ whole genome shotgun (WGS) entry which is preliminary data.</text>
</comment>
<organism evidence="1">
    <name type="scientific">Neobacillus citreus</name>
    <dbReference type="NCBI Taxonomy" id="2833578"/>
    <lineage>
        <taxon>Bacteria</taxon>
        <taxon>Bacillati</taxon>
        <taxon>Bacillota</taxon>
        <taxon>Bacilli</taxon>
        <taxon>Bacillales</taxon>
        <taxon>Bacillaceae</taxon>
        <taxon>Neobacillus</taxon>
    </lineage>
</organism>
<evidence type="ECO:0000313" key="2">
    <source>
        <dbReference type="EMBL" id="MCH6269362.1"/>
    </source>
</evidence>
<dbReference type="RefSeq" id="WP_213146159.1">
    <property type="nucleotide sequence ID" value="NZ_JAGYPE020000093.1"/>
</dbReference>
<name>A0A942YE42_9BACI</name>
<keyword evidence="3" id="KW-1185">Reference proteome</keyword>
<evidence type="ECO:0000313" key="1">
    <source>
        <dbReference type="EMBL" id="MBS4186340.1"/>
    </source>
</evidence>
<accession>A0A942YE42</accession>
<dbReference type="AlphaFoldDB" id="A0A942YE42"/>
<dbReference type="EMBL" id="JAGYPE020000093">
    <property type="protein sequence ID" value="MCH6269362.1"/>
    <property type="molecule type" value="Genomic_DNA"/>
</dbReference>
<gene>
    <name evidence="2" type="ORF">KHB02_027910</name>
    <name evidence="1" type="ORF">KHB02_33770</name>
</gene>
<proteinExistence type="predicted"/>
<protein>
    <recommendedName>
        <fullName evidence="4">SHOCT domain-containing protein</fullName>
    </recommendedName>
</protein>
<dbReference type="Proteomes" id="UP000677265">
    <property type="component" value="Unassembled WGS sequence"/>
</dbReference>
<evidence type="ECO:0000313" key="3">
    <source>
        <dbReference type="Proteomes" id="UP000677265"/>
    </source>
</evidence>
<dbReference type="EMBL" id="JAGYPE010000007">
    <property type="protein sequence ID" value="MBS4186340.1"/>
    <property type="molecule type" value="Genomic_DNA"/>
</dbReference>
<evidence type="ECO:0008006" key="4">
    <source>
        <dbReference type="Google" id="ProtNLM"/>
    </source>
</evidence>
<reference evidence="1" key="1">
    <citation type="submission" date="2021-05" db="EMBL/GenBank/DDBJ databases">
        <title>Novel Bacillus species.</title>
        <authorList>
            <person name="Liu G."/>
        </authorList>
    </citation>
    <scope>NUCLEOTIDE SEQUENCE</scope>
    <source>
        <strain evidence="1 3">FJAT-50051</strain>
    </source>
</reference>